<keyword evidence="3 10" id="KW-0949">S-adenosyl-L-methionine</keyword>
<dbReference type="EC" id="2.1.1.-" evidence="11"/>
<evidence type="ECO:0000256" key="6">
    <source>
        <dbReference type="ARBA" id="ARBA00023166"/>
    </source>
</evidence>
<dbReference type="OrthoDB" id="540004at2759"/>
<dbReference type="SUPFAM" id="SSF53335">
    <property type="entry name" value="S-adenosyl-L-methionine-dependent methyltransferases"/>
    <property type="match status" value="1"/>
</dbReference>
<comment type="function">
    <text evidence="11">Catalyzes the transfer of methyl groups from S-adenosyl-methionine to the C-24 of sterols.</text>
</comment>
<evidence type="ECO:0000256" key="9">
    <source>
        <dbReference type="ARBA" id="ARBA00038188"/>
    </source>
</evidence>
<evidence type="ECO:0000313" key="15">
    <source>
        <dbReference type="Proteomes" id="UP000070501"/>
    </source>
</evidence>
<dbReference type="GO" id="GO:0006696">
    <property type="term" value="P:ergosterol biosynthetic process"/>
    <property type="evidence" value="ECO:0007669"/>
    <property type="project" value="TreeGrafter"/>
</dbReference>
<dbReference type="STRING" id="196109.A0A136IRD8"/>
<dbReference type="InterPro" id="IPR013705">
    <property type="entry name" value="Sterol_MeTrfase_C"/>
</dbReference>
<dbReference type="GO" id="GO:0032259">
    <property type="term" value="P:methylation"/>
    <property type="evidence" value="ECO:0007669"/>
    <property type="project" value="UniProtKB-KW"/>
</dbReference>
<dbReference type="GO" id="GO:0003838">
    <property type="term" value="F:sterol 24-C-methyltransferase activity"/>
    <property type="evidence" value="ECO:0007669"/>
    <property type="project" value="TreeGrafter"/>
</dbReference>
<keyword evidence="2 10" id="KW-0808">Transferase</keyword>
<evidence type="ECO:0000256" key="3">
    <source>
        <dbReference type="ARBA" id="ARBA00022691"/>
    </source>
</evidence>
<evidence type="ECO:0000256" key="8">
    <source>
        <dbReference type="ARBA" id="ARBA00029435"/>
    </source>
</evidence>
<gene>
    <name evidence="14" type="ORF">Micbo1qcDRAFT_167493</name>
</gene>
<evidence type="ECO:0000259" key="13">
    <source>
        <dbReference type="PROSITE" id="PS51685"/>
    </source>
</evidence>
<evidence type="ECO:0000256" key="7">
    <source>
        <dbReference type="ARBA" id="ARBA00023221"/>
    </source>
</evidence>
<keyword evidence="7 11" id="KW-0753">Steroid metabolism</keyword>
<dbReference type="InterPro" id="IPR020803">
    <property type="entry name" value="MeTfrase_dom"/>
</dbReference>
<evidence type="ECO:0000256" key="11">
    <source>
        <dbReference type="RuleBase" id="RU362025"/>
    </source>
</evidence>
<comment type="similarity">
    <text evidence="9 10 11">Belongs to the class I-like SAM-binding methyltransferase superfamily. Erg6/SMT family.</text>
</comment>
<proteinExistence type="inferred from homology"/>
<evidence type="ECO:0000313" key="14">
    <source>
        <dbReference type="EMBL" id="KXJ87495.1"/>
    </source>
</evidence>
<evidence type="ECO:0000256" key="2">
    <source>
        <dbReference type="ARBA" id="ARBA00022679"/>
    </source>
</evidence>
<dbReference type="CDD" id="cd02440">
    <property type="entry name" value="AdoMet_MTases"/>
    <property type="match status" value="1"/>
</dbReference>
<evidence type="ECO:0000256" key="12">
    <source>
        <dbReference type="SAM" id="MobiDB-lite"/>
    </source>
</evidence>
<evidence type="ECO:0000256" key="10">
    <source>
        <dbReference type="PROSITE-ProRule" id="PRU01022"/>
    </source>
</evidence>
<dbReference type="PANTHER" id="PTHR44068:SF1">
    <property type="entry name" value="HYPOTHETICAL LOC100005854"/>
    <property type="match status" value="1"/>
</dbReference>
<organism evidence="14 15">
    <name type="scientific">Microdochium bolleyi</name>
    <dbReference type="NCBI Taxonomy" id="196109"/>
    <lineage>
        <taxon>Eukaryota</taxon>
        <taxon>Fungi</taxon>
        <taxon>Dikarya</taxon>
        <taxon>Ascomycota</taxon>
        <taxon>Pezizomycotina</taxon>
        <taxon>Sordariomycetes</taxon>
        <taxon>Xylariomycetidae</taxon>
        <taxon>Xylariales</taxon>
        <taxon>Microdochiaceae</taxon>
        <taxon>Microdochium</taxon>
    </lineage>
</organism>
<sequence>MVSSTQQLITAEQARNSAFDHALHGSSGAGQGGLKAMMSKDNSARKAAMDEYFQHWDGKKAEDETAEVRQARTNDYASLTRQYYNLATDIYEYAWGTSFHFCRFAHGESFNRAIARHEHFLAHNIGLRPGMRVLDVGCGVGGPAREIVKFAGCHVTGLTISEYQVQRATQYAAKEGLSAKMKFVQGDFMKIPFPDNSFDAVYAIEATVHAPSLQDVYSEIHRVLKPGGTFGVYEWLMTDTYDNEDLEQRRIRLDIEQGDGIAQMVTVQDGLAAIRGAGFELRHHEDLAAAYDEEDARSGKGGNEGGAAAPWYWPIGSDVRYAQTAWDLVTVLRMNRWTRLASHAMMGVLETVRVLPFGTKATAESLGRAADALVEGGRRKLFTPMYLMVAQKPLDSEAQ</sequence>
<keyword evidence="5 11" id="KW-0756">Sterol biosynthesis</keyword>
<dbReference type="InterPro" id="IPR013216">
    <property type="entry name" value="Methyltransf_11"/>
</dbReference>
<dbReference type="PANTHER" id="PTHR44068">
    <property type="entry name" value="ZGC:194242"/>
    <property type="match status" value="1"/>
</dbReference>
<keyword evidence="11" id="KW-0444">Lipid biosynthesis</keyword>
<keyword evidence="4 11" id="KW-0752">Steroid biosynthesis</keyword>
<evidence type="ECO:0000256" key="4">
    <source>
        <dbReference type="ARBA" id="ARBA00022955"/>
    </source>
</evidence>
<dbReference type="Proteomes" id="UP000070501">
    <property type="component" value="Unassembled WGS sequence"/>
</dbReference>
<keyword evidence="15" id="KW-1185">Reference proteome</keyword>
<feature type="region of interest" description="Disordered" evidence="12">
    <location>
        <begin position="20"/>
        <end position="40"/>
    </location>
</feature>
<dbReference type="EMBL" id="KQ964262">
    <property type="protein sequence ID" value="KXJ87495.1"/>
    <property type="molecule type" value="Genomic_DNA"/>
</dbReference>
<dbReference type="Pfam" id="PF08241">
    <property type="entry name" value="Methyltransf_11"/>
    <property type="match status" value="1"/>
</dbReference>
<dbReference type="SMART" id="SM00828">
    <property type="entry name" value="PKS_MT"/>
    <property type="match status" value="1"/>
</dbReference>
<dbReference type="PROSITE" id="PS51685">
    <property type="entry name" value="SAM_MT_ERG6_SMT"/>
    <property type="match status" value="1"/>
</dbReference>
<reference evidence="15" key="1">
    <citation type="submission" date="2016-02" db="EMBL/GenBank/DDBJ databases">
        <title>Draft genome sequence of Microdochium bolleyi, a fungal endophyte of beachgrass.</title>
        <authorList>
            <consortium name="DOE Joint Genome Institute"/>
            <person name="David A.S."/>
            <person name="May G."/>
            <person name="Haridas S."/>
            <person name="Lim J."/>
            <person name="Wang M."/>
            <person name="Labutti K."/>
            <person name="Lipzen A."/>
            <person name="Barry K."/>
            <person name="Grigoriev I.V."/>
        </authorList>
    </citation>
    <scope>NUCLEOTIDE SEQUENCE [LARGE SCALE GENOMIC DNA]</scope>
    <source>
        <strain evidence="15">J235TASD1</strain>
    </source>
</reference>
<dbReference type="InterPro" id="IPR029063">
    <property type="entry name" value="SAM-dependent_MTases_sf"/>
</dbReference>
<dbReference type="InterPro" id="IPR050447">
    <property type="entry name" value="Erg6_SMT_methyltransf"/>
</dbReference>
<name>A0A136IRD8_9PEZI</name>
<accession>A0A136IRD8</accession>
<dbReference type="Pfam" id="PF08498">
    <property type="entry name" value="Sterol_MT_C"/>
    <property type="match status" value="1"/>
</dbReference>
<protein>
    <recommendedName>
        <fullName evidence="11">Sterol 24-C-methyltransferase</fullName>
        <ecNumber evidence="11">2.1.1.-</ecNumber>
    </recommendedName>
    <alternativeName>
        <fullName evidence="11">Delta(24)-sterol C-methyltransferase</fullName>
    </alternativeName>
</protein>
<dbReference type="InParanoid" id="A0A136IRD8"/>
<dbReference type="Gene3D" id="3.40.50.150">
    <property type="entry name" value="Vaccinia Virus protein VP39"/>
    <property type="match status" value="1"/>
</dbReference>
<evidence type="ECO:0000256" key="5">
    <source>
        <dbReference type="ARBA" id="ARBA00023011"/>
    </source>
</evidence>
<keyword evidence="11" id="KW-0443">Lipid metabolism</keyword>
<feature type="domain" description="SAM-dependent methyltransferase Erg6/SMT-type" evidence="13">
    <location>
        <begin position="83"/>
        <end position="393"/>
    </location>
</feature>
<evidence type="ECO:0000256" key="1">
    <source>
        <dbReference type="ARBA" id="ARBA00022603"/>
    </source>
</evidence>
<dbReference type="GO" id="GO:0005783">
    <property type="term" value="C:endoplasmic reticulum"/>
    <property type="evidence" value="ECO:0007669"/>
    <property type="project" value="TreeGrafter"/>
</dbReference>
<dbReference type="InterPro" id="IPR030384">
    <property type="entry name" value="MeTrfase_SMT"/>
</dbReference>
<dbReference type="FunCoup" id="A0A136IRD8">
    <property type="interactions" value="305"/>
</dbReference>
<dbReference type="AlphaFoldDB" id="A0A136IRD8"/>
<comment type="pathway">
    <text evidence="8">Steroid metabolism; ergosterol biosynthesis.</text>
</comment>
<keyword evidence="1 10" id="KW-0489">Methyltransferase</keyword>
<keyword evidence="6 11" id="KW-1207">Sterol metabolism</keyword>